<dbReference type="Proteomes" id="UP000251692">
    <property type="component" value="Unassembled WGS sequence"/>
</dbReference>
<proteinExistence type="predicted"/>
<evidence type="ECO:0000313" key="3">
    <source>
        <dbReference type="Proteomes" id="UP000251692"/>
    </source>
</evidence>
<comment type="caution">
    <text evidence="2">The sequence shown here is derived from an EMBL/GenBank/DDBJ whole genome shotgun (WGS) entry which is preliminary data.</text>
</comment>
<name>A0A364RDP4_9BACT</name>
<dbReference type="PANTHER" id="PTHR43441:SF11">
    <property type="entry name" value="RIBOSOMAL-PROTEIN-SERINE ACETYLTRANSFERASE"/>
    <property type="match status" value="1"/>
</dbReference>
<reference evidence="2 3" key="2">
    <citation type="submission" date="2018-07" db="EMBL/GenBank/DDBJ databases">
        <title>Pontibacter sp. 2b14 genomic sequence and assembly.</title>
        <authorList>
            <person name="Du Z.-J."/>
        </authorList>
    </citation>
    <scope>NUCLEOTIDE SEQUENCE [LARGE SCALE GENOMIC DNA]</scope>
    <source>
        <strain evidence="2 3">2b14</strain>
    </source>
</reference>
<dbReference type="OrthoDB" id="9811523at2"/>
<dbReference type="PROSITE" id="PS51186">
    <property type="entry name" value="GNAT"/>
    <property type="match status" value="1"/>
</dbReference>
<dbReference type="EMBL" id="QMDV01000003">
    <property type="protein sequence ID" value="RAU82470.1"/>
    <property type="molecule type" value="Genomic_DNA"/>
</dbReference>
<dbReference type="PANTHER" id="PTHR43441">
    <property type="entry name" value="RIBOSOMAL-PROTEIN-SERINE ACETYLTRANSFERASE"/>
    <property type="match status" value="1"/>
</dbReference>
<organism evidence="2 3">
    <name type="scientific">Pontibacter arcticus</name>
    <dbReference type="NCBI Taxonomy" id="2080288"/>
    <lineage>
        <taxon>Bacteria</taxon>
        <taxon>Pseudomonadati</taxon>
        <taxon>Bacteroidota</taxon>
        <taxon>Cytophagia</taxon>
        <taxon>Cytophagales</taxon>
        <taxon>Hymenobacteraceae</taxon>
        <taxon>Pontibacter</taxon>
    </lineage>
</organism>
<dbReference type="Pfam" id="PF13302">
    <property type="entry name" value="Acetyltransf_3"/>
    <property type="match status" value="1"/>
</dbReference>
<dbReference type="InterPro" id="IPR051908">
    <property type="entry name" value="Ribosomal_N-acetyltransferase"/>
</dbReference>
<sequence length="191" mass="22214">MKLTSAESIVIETERLLLSELTPKLMHELFTECSDEEIITYMGFASQDILDAEKKKFRKGISSYYYTFKNFRILDKTDQKVLGRCDFHTWVRHHRRAEIGYHLLDDSSKNKGIMSEALAPILAFGFERMQLYRIEAMVASYNEPSLKLLQKFGFTLEGNLRGHYVVNGVNEDSLVHSLLLPEFEKFEKFGK</sequence>
<feature type="domain" description="N-acetyltransferase" evidence="1">
    <location>
        <begin position="36"/>
        <end position="181"/>
    </location>
</feature>
<protein>
    <submittedName>
        <fullName evidence="2">N-acetyltransferase</fullName>
    </submittedName>
</protein>
<evidence type="ECO:0000313" key="2">
    <source>
        <dbReference type="EMBL" id="RAU82470.1"/>
    </source>
</evidence>
<dbReference type="GO" id="GO:1990189">
    <property type="term" value="F:protein N-terminal-serine acetyltransferase activity"/>
    <property type="evidence" value="ECO:0007669"/>
    <property type="project" value="TreeGrafter"/>
</dbReference>
<dbReference type="RefSeq" id="WP_112306062.1">
    <property type="nucleotide sequence ID" value="NZ_QMDV01000003.1"/>
</dbReference>
<dbReference type="GO" id="GO:0005737">
    <property type="term" value="C:cytoplasm"/>
    <property type="evidence" value="ECO:0007669"/>
    <property type="project" value="TreeGrafter"/>
</dbReference>
<reference evidence="2 3" key="1">
    <citation type="submission" date="2018-06" db="EMBL/GenBank/DDBJ databases">
        <authorList>
            <person name="Liu Z.-W."/>
        </authorList>
    </citation>
    <scope>NUCLEOTIDE SEQUENCE [LARGE SCALE GENOMIC DNA]</scope>
    <source>
        <strain evidence="2 3">2b14</strain>
    </source>
</reference>
<dbReference type="Gene3D" id="3.40.630.30">
    <property type="match status" value="1"/>
</dbReference>
<dbReference type="SUPFAM" id="SSF55729">
    <property type="entry name" value="Acyl-CoA N-acyltransferases (Nat)"/>
    <property type="match status" value="1"/>
</dbReference>
<dbReference type="GO" id="GO:0008999">
    <property type="term" value="F:protein-N-terminal-alanine acetyltransferase activity"/>
    <property type="evidence" value="ECO:0007669"/>
    <property type="project" value="TreeGrafter"/>
</dbReference>
<evidence type="ECO:0000259" key="1">
    <source>
        <dbReference type="PROSITE" id="PS51186"/>
    </source>
</evidence>
<dbReference type="InterPro" id="IPR000182">
    <property type="entry name" value="GNAT_dom"/>
</dbReference>
<gene>
    <name evidence="2" type="ORF">DP923_11845</name>
</gene>
<keyword evidence="3" id="KW-1185">Reference proteome</keyword>
<dbReference type="AlphaFoldDB" id="A0A364RDP4"/>
<keyword evidence="2" id="KW-0808">Transferase</keyword>
<dbReference type="InterPro" id="IPR016181">
    <property type="entry name" value="Acyl_CoA_acyltransferase"/>
</dbReference>
<accession>A0A364RDP4</accession>